<feature type="compositionally biased region" description="Low complexity" evidence="1">
    <location>
        <begin position="826"/>
        <end position="840"/>
    </location>
</feature>
<feature type="region of interest" description="Disordered" evidence="1">
    <location>
        <begin position="1091"/>
        <end position="1179"/>
    </location>
</feature>
<organism evidence="2 3">
    <name type="scientific">Novymonas esmeraldas</name>
    <dbReference type="NCBI Taxonomy" id="1808958"/>
    <lineage>
        <taxon>Eukaryota</taxon>
        <taxon>Discoba</taxon>
        <taxon>Euglenozoa</taxon>
        <taxon>Kinetoplastea</taxon>
        <taxon>Metakinetoplastina</taxon>
        <taxon>Trypanosomatida</taxon>
        <taxon>Trypanosomatidae</taxon>
        <taxon>Novymonas</taxon>
    </lineage>
</organism>
<feature type="region of interest" description="Disordered" evidence="1">
    <location>
        <begin position="412"/>
        <end position="459"/>
    </location>
</feature>
<protein>
    <submittedName>
        <fullName evidence="2">Uncharacterized protein</fullName>
    </submittedName>
</protein>
<name>A0AAW0EL97_9TRYP</name>
<reference evidence="2 3" key="1">
    <citation type="journal article" date="2021" name="MBio">
        <title>A New Model Trypanosomatid, Novymonas esmeraldas: Genomic Perception of Its 'Candidatus Pandoraea novymonadis' Endosymbiont.</title>
        <authorList>
            <person name="Zakharova A."/>
            <person name="Saura A."/>
            <person name="Butenko A."/>
            <person name="Podesvova L."/>
            <person name="Warmusova S."/>
            <person name="Kostygov A.Y."/>
            <person name="Nenarokova A."/>
            <person name="Lukes J."/>
            <person name="Opperdoes F.R."/>
            <person name="Yurchenko V."/>
        </authorList>
    </citation>
    <scope>NUCLEOTIDE SEQUENCE [LARGE SCALE GENOMIC DNA]</scope>
    <source>
        <strain evidence="2 3">E262AT.01</strain>
    </source>
</reference>
<feature type="compositionally biased region" description="Low complexity" evidence="1">
    <location>
        <begin position="320"/>
        <end position="334"/>
    </location>
</feature>
<feature type="region of interest" description="Disordered" evidence="1">
    <location>
        <begin position="948"/>
        <end position="972"/>
    </location>
</feature>
<feature type="region of interest" description="Disordered" evidence="1">
    <location>
        <begin position="750"/>
        <end position="769"/>
    </location>
</feature>
<comment type="caution">
    <text evidence="2">The sequence shown here is derived from an EMBL/GenBank/DDBJ whole genome shotgun (WGS) entry which is preliminary data.</text>
</comment>
<feature type="compositionally biased region" description="Low complexity" evidence="1">
    <location>
        <begin position="450"/>
        <end position="459"/>
    </location>
</feature>
<feature type="compositionally biased region" description="Polar residues" evidence="1">
    <location>
        <begin position="1144"/>
        <end position="1158"/>
    </location>
</feature>
<accession>A0AAW0EL97</accession>
<feature type="region of interest" description="Disordered" evidence="1">
    <location>
        <begin position="988"/>
        <end position="1010"/>
    </location>
</feature>
<feature type="compositionally biased region" description="Low complexity" evidence="1">
    <location>
        <begin position="803"/>
        <end position="814"/>
    </location>
</feature>
<feature type="compositionally biased region" description="Low complexity" evidence="1">
    <location>
        <begin position="760"/>
        <end position="769"/>
    </location>
</feature>
<feature type="compositionally biased region" description="Low complexity" evidence="1">
    <location>
        <begin position="1100"/>
        <end position="1113"/>
    </location>
</feature>
<feature type="region of interest" description="Disordered" evidence="1">
    <location>
        <begin position="23"/>
        <end position="205"/>
    </location>
</feature>
<feature type="region of interest" description="Disordered" evidence="1">
    <location>
        <begin position="1192"/>
        <end position="1213"/>
    </location>
</feature>
<sequence>MQSPSPSLPHSEVLVGSAFVSASHSTFSSASRGYHGVGRRPHRPDGCSTDAPPPRSIEATEVPQRETEENDTYMSHSSSASCTERSHSSSRRSPPTRRESEDVVQHRYPASASSSPHPHNYRAEMHGSASSSVVEEEEMCGVSRVPAASDASSAFSSPAPLAPISSDARDSPLPSLPSSTPPPRVAASPGHGSSATPSLSPDDPLAALAPEQVEASLQLYVERGGIHVNEVPAMLRVLPWCTSTTPTAVARSGDEDDEHEDGMAVSDDAWDDAEQQQHPLLDPEAWLGAVAAATAAAGATATVSEGAEHTLPVPAPVTVTPAHQQEQQQEQQQQYTRAVSPPSPLPRQVGPTLGERTVERQRDTAGDVVSARTGASSAGAEGDDGERFTERRLAFEDDEGGAVEAAAAPLPHLARSPHPSRRGSHPHAPPLPLQLHASLGGSDARPPRTPLSTSSSSASPLLRVGDARWPSCVSPTTGATATAHLSSSPSTSGAAAATAAAAVARPMSATAALTGAAAMRSVFQMCLQTPLATASAMLTGRDWYALVDRLRHEGRHKLPPQPILDDVAHTIARTLGSDAHRGAGLNLTDFTRIIQRQLEEVRVDMTASPEELLSSSSASTSTVALRFPAHPLYVLAVPATTLHATQRVSRCSLHATTTVSGAGQWRVLPTWCMALAGLFPLEMSSVCPVPVVRYLRSTGLLRAVLEAVVQRLQLEVDALPESAAPATAPAVGADVRRTSHGSGAATKFVWPPQREAAVRGGSSDGIAAPAAASGAGAAVEASRRPLSAGGGQRATWPEQPVWGPQQSGAPRAAGPAPPKRGGGGSAVATTPTTTVSSAPSRYLDERPLDELGASAVARAKARRLMDTLRRHTVPINRYECFARVEQEDEPVQQALCFVSRKELEATFSGGGGDGGDGDGDDSDAMSDMVAALTYDPAEETMASLSVAAAKAPGGAGGDADQTRSSLRPPLLPRMSASNVLPTIISGATRAATPARRRVSSMSGAGTAPSSASVLALPSTMSGRGGSIVSTAGAAAAAPPPAPPPPVPGMFRMSGVLATALPRRQEAALVRRLSKPVCDPVAMSLRTTAFSAGGAATRSRAIAATPTAPVASTAHRPDGPTPASRPHSGAVGPRLHHRHHPGAPSSATHASQRESNPSPSDGWAPASWHRQHSQHSRPSSAWTDHYCASVCASHQPQLSSPPTPPPPPPHASAAPLQLTEEQNRGFFFFDVPRELVAAPLSACAAATAAALVIGGGTAAASRHSPRSHSPSRGKAGGAMPARARRGVSSRWGLSPHAVASRGTRGADGRVRITRAAAETITTPYEPHVSLFERRLHRQLQLAYASEHPYPHNTS</sequence>
<feature type="compositionally biased region" description="Pro residues" evidence="1">
    <location>
        <begin position="1198"/>
        <end position="1209"/>
    </location>
</feature>
<feature type="compositionally biased region" description="Low complexity" evidence="1">
    <location>
        <begin position="146"/>
        <end position="178"/>
    </location>
</feature>
<feature type="compositionally biased region" description="Low complexity" evidence="1">
    <location>
        <begin position="109"/>
        <end position="118"/>
    </location>
</feature>
<evidence type="ECO:0000256" key="1">
    <source>
        <dbReference type="SAM" id="MobiDB-lite"/>
    </source>
</evidence>
<feature type="region of interest" description="Disordered" evidence="1">
    <location>
        <begin position="778"/>
        <end position="843"/>
    </location>
</feature>
<gene>
    <name evidence="2" type="ORF">NESM_000410300</name>
</gene>
<keyword evidence="3" id="KW-1185">Reference proteome</keyword>
<dbReference type="EMBL" id="JAECZO010000044">
    <property type="protein sequence ID" value="KAK7194888.1"/>
    <property type="molecule type" value="Genomic_DNA"/>
</dbReference>
<feature type="region of interest" description="Disordered" evidence="1">
    <location>
        <begin position="1257"/>
        <end position="1279"/>
    </location>
</feature>
<feature type="compositionally biased region" description="Basic and acidic residues" evidence="1">
    <location>
        <begin position="356"/>
        <end position="365"/>
    </location>
</feature>
<evidence type="ECO:0000313" key="2">
    <source>
        <dbReference type="EMBL" id="KAK7194888.1"/>
    </source>
</evidence>
<evidence type="ECO:0000313" key="3">
    <source>
        <dbReference type="Proteomes" id="UP001430356"/>
    </source>
</evidence>
<feature type="compositionally biased region" description="Basic and acidic residues" evidence="1">
    <location>
        <begin position="96"/>
        <end position="105"/>
    </location>
</feature>
<proteinExistence type="predicted"/>
<dbReference type="Proteomes" id="UP001430356">
    <property type="component" value="Unassembled WGS sequence"/>
</dbReference>
<feature type="region of interest" description="Disordered" evidence="1">
    <location>
        <begin position="320"/>
        <end position="388"/>
    </location>
</feature>